<sequence>MKTSKPFTTISYNTPDYLKAQLDDLVQRNILYFYAFVWHYREEDESKDHIHLLLHPNGQVDTDKILKHLEEFDPAVPDKPLRCRPPHKCNSFGDWYLYGLHDVKYLLAHGYQTRKYHYTKEDFFVSDEDEFVDLIHTIDYKKMYGNQTFFQAMEDGVTIFDMVKQGIIPMQQYGQYARFFFDLSNGALNQTFRGEHIGHEDPPKIDPKTGELLPEEISNGNKED</sequence>
<dbReference type="EMBL" id="LN852845">
    <property type="protein sequence ID" value="CRY94086.1"/>
    <property type="molecule type" value="Genomic_DNA"/>
</dbReference>
<reference evidence="2" key="1">
    <citation type="submission" date="2015-06" db="EMBL/GenBank/DDBJ databases">
        <authorList>
            <person name="Joergensen T."/>
        </authorList>
    </citation>
    <scope>NUCLEOTIDE SEQUENCE</scope>
    <source>
        <strain evidence="2">RGRH0156</strain>
    </source>
</reference>
<organism evidence="2">
    <name type="scientific">uncultured prokaryote</name>
    <dbReference type="NCBI Taxonomy" id="198431"/>
    <lineage>
        <taxon>unclassified sequences</taxon>
        <taxon>environmental samples</taxon>
    </lineage>
</organism>
<dbReference type="AlphaFoldDB" id="A0A0H5PWF6"/>
<feature type="compositionally biased region" description="Basic and acidic residues" evidence="1">
    <location>
        <begin position="194"/>
        <end position="209"/>
    </location>
</feature>
<accession>A0A0H5PWF6</accession>
<protein>
    <submittedName>
        <fullName evidence="2">Uncharacterized protein</fullName>
    </submittedName>
</protein>
<evidence type="ECO:0000256" key="1">
    <source>
        <dbReference type="SAM" id="MobiDB-lite"/>
    </source>
</evidence>
<reference evidence="2" key="2">
    <citation type="submission" date="2015-07" db="EMBL/GenBank/DDBJ databases">
        <title>Plasmids, circular viruses and viroids from rat gut.</title>
        <authorList>
            <person name="Jorgensen T.J."/>
            <person name="Hansen M.A."/>
            <person name="Xu Z."/>
            <person name="Tabak M.A."/>
            <person name="Sorensen S.J."/>
            <person name="Hansen L.H."/>
        </authorList>
    </citation>
    <scope>NUCLEOTIDE SEQUENCE</scope>
    <source>
        <strain evidence="2">RGRH0156</strain>
    </source>
</reference>
<name>A0A0H5PWF6_9ZZZZ</name>
<proteinExistence type="predicted"/>
<feature type="region of interest" description="Disordered" evidence="1">
    <location>
        <begin position="194"/>
        <end position="224"/>
    </location>
</feature>
<evidence type="ECO:0000313" key="2">
    <source>
        <dbReference type="EMBL" id="CRY94086.1"/>
    </source>
</evidence>